<feature type="transmembrane region" description="Helical" evidence="2">
    <location>
        <begin position="12"/>
        <end position="31"/>
    </location>
</feature>
<accession>A0A077WI63</accession>
<dbReference type="OrthoDB" id="2253209at2759"/>
<name>A0A077WI63_9FUNG</name>
<keyword evidence="2" id="KW-0472">Membrane</keyword>
<dbReference type="EMBL" id="LK023319">
    <property type="protein sequence ID" value="CDS06312.1"/>
    <property type="molecule type" value="Genomic_DNA"/>
</dbReference>
<keyword evidence="2" id="KW-0812">Transmembrane</keyword>
<evidence type="ECO:0000256" key="2">
    <source>
        <dbReference type="SAM" id="Phobius"/>
    </source>
</evidence>
<feature type="region of interest" description="Disordered" evidence="1">
    <location>
        <begin position="87"/>
        <end position="106"/>
    </location>
</feature>
<proteinExistence type="predicted"/>
<evidence type="ECO:0000256" key="1">
    <source>
        <dbReference type="SAM" id="MobiDB-lite"/>
    </source>
</evidence>
<evidence type="ECO:0000313" key="3">
    <source>
        <dbReference type="EMBL" id="CDS06312.1"/>
    </source>
</evidence>
<sequence>MATPSTNEVLFVVIVVILFFFLLGGCVYCIYKATGPRKNRMSPEQQQQLQQQQYYQHITATQLESLRPPELAKQLNSDKRRSILDKFMAQPTVNRPSSMREPSFLPMHQSIAARDAQIAAMVSSQPPPAYGDYRSSVRVDIRAPDEKH</sequence>
<reference evidence="3" key="1">
    <citation type="journal article" date="2014" name="Genome Announc.">
        <title>De novo whole-genome sequence and genome annotation of Lichtheimia ramosa.</title>
        <authorList>
            <person name="Linde J."/>
            <person name="Schwartze V."/>
            <person name="Binder U."/>
            <person name="Lass-Florl C."/>
            <person name="Voigt K."/>
            <person name="Horn F."/>
        </authorList>
    </citation>
    <scope>NUCLEOTIDE SEQUENCE</scope>
    <source>
        <strain evidence="3">JMRC FSU:6197</strain>
    </source>
</reference>
<dbReference type="AlphaFoldDB" id="A0A077WI63"/>
<keyword evidence="2" id="KW-1133">Transmembrane helix</keyword>
<organism evidence="3">
    <name type="scientific">Lichtheimia ramosa</name>
    <dbReference type="NCBI Taxonomy" id="688394"/>
    <lineage>
        <taxon>Eukaryota</taxon>
        <taxon>Fungi</taxon>
        <taxon>Fungi incertae sedis</taxon>
        <taxon>Mucoromycota</taxon>
        <taxon>Mucoromycotina</taxon>
        <taxon>Mucoromycetes</taxon>
        <taxon>Mucorales</taxon>
        <taxon>Lichtheimiaceae</taxon>
        <taxon>Lichtheimia</taxon>
    </lineage>
</organism>
<protein>
    <submittedName>
        <fullName evidence="3">Uncharacterized protein</fullName>
    </submittedName>
</protein>
<gene>
    <name evidence="3" type="ORF">LRAMOSA08840</name>
</gene>